<dbReference type="OrthoDB" id="6625098at2759"/>
<accession>A0A7T8KMB7</accession>
<dbReference type="Proteomes" id="UP000595437">
    <property type="component" value="Chromosome 2"/>
</dbReference>
<evidence type="ECO:0000313" key="1">
    <source>
        <dbReference type="EMBL" id="QQP40420.1"/>
    </source>
</evidence>
<reference evidence="2" key="2">
    <citation type="journal article" name="Sci. Data">
        <title>Chromosome-scale genome assembly of the sea louse Caligus rogercresseyi by SMRT sequencing and Hi-C analysis.</title>
        <authorList>
            <person name="Gallardo-Escarate C."/>
            <person name="Valenzuela-Munoz V."/>
            <person name="Nunez-Acuna G."/>
            <person name="Valenzuela-Miranda D."/>
            <person name="Goncalves A.T."/>
            <person name="Escobar-Sepulveda H."/>
            <person name="Liachko I."/>
            <person name="Nelson B."/>
            <person name="Roberts S."/>
            <person name="Warren W."/>
        </authorList>
    </citation>
    <scope>NUCLEOTIDE SEQUENCE</scope>
    <source>
        <tissue evidence="2">Whole tissue</tissue>
    </source>
</reference>
<sequence length="56" mass="6001">LIELDNLSAAHIKGKIMHCLLNNGFTMKLLQEMLIGFCSDGANVMLGVKSGVGKLL</sequence>
<evidence type="ECO:0000313" key="2">
    <source>
        <dbReference type="EMBL" id="QQP58576.1"/>
    </source>
</evidence>
<organism evidence="2 3">
    <name type="scientific">Caligus rogercresseyi</name>
    <name type="common">Sea louse</name>
    <dbReference type="NCBI Taxonomy" id="217165"/>
    <lineage>
        <taxon>Eukaryota</taxon>
        <taxon>Metazoa</taxon>
        <taxon>Ecdysozoa</taxon>
        <taxon>Arthropoda</taxon>
        <taxon>Crustacea</taxon>
        <taxon>Multicrustacea</taxon>
        <taxon>Hexanauplia</taxon>
        <taxon>Copepoda</taxon>
        <taxon>Siphonostomatoida</taxon>
        <taxon>Caligidae</taxon>
        <taxon>Caligus</taxon>
    </lineage>
</organism>
<feature type="non-terminal residue" evidence="2">
    <location>
        <position position="1"/>
    </location>
</feature>
<name>A0A7T8KMB7_CALRO</name>
<dbReference type="AlphaFoldDB" id="A0A7T8KMB7"/>
<protein>
    <submittedName>
        <fullName evidence="2">Uncharacterized protein</fullName>
    </submittedName>
</protein>
<keyword evidence="3" id="KW-1185">Reference proteome</keyword>
<dbReference type="EMBL" id="CP045891">
    <property type="protein sequence ID" value="QQP58576.1"/>
    <property type="molecule type" value="Genomic_DNA"/>
</dbReference>
<dbReference type="Proteomes" id="UP000595437">
    <property type="component" value="Chromosome 9"/>
</dbReference>
<dbReference type="EMBL" id="CP045898">
    <property type="protein sequence ID" value="QQP40420.1"/>
    <property type="molecule type" value="Genomic_DNA"/>
</dbReference>
<proteinExistence type="predicted"/>
<evidence type="ECO:0000313" key="3">
    <source>
        <dbReference type="Proteomes" id="UP000595437"/>
    </source>
</evidence>
<reference evidence="3" key="1">
    <citation type="submission" date="2021-01" db="EMBL/GenBank/DDBJ databases">
        <title>Caligus Genome Assembly.</title>
        <authorList>
            <person name="Gallardo-Escarate C."/>
        </authorList>
    </citation>
    <scope>NUCLEOTIDE SEQUENCE [LARGE SCALE GENOMIC DNA]</scope>
</reference>
<gene>
    <name evidence="2" type="ORF">FKW44_003943</name>
    <name evidence="1" type="ORF">FKW44_014447</name>
</gene>